<evidence type="ECO:0000313" key="3">
    <source>
        <dbReference type="Proteomes" id="UP000594638"/>
    </source>
</evidence>
<feature type="domain" description="Retrotransposon gag" evidence="1">
    <location>
        <begin position="39"/>
        <end position="114"/>
    </location>
</feature>
<organism evidence="2 3">
    <name type="scientific">Olea europaea subsp. europaea</name>
    <dbReference type="NCBI Taxonomy" id="158383"/>
    <lineage>
        <taxon>Eukaryota</taxon>
        <taxon>Viridiplantae</taxon>
        <taxon>Streptophyta</taxon>
        <taxon>Embryophyta</taxon>
        <taxon>Tracheophyta</taxon>
        <taxon>Spermatophyta</taxon>
        <taxon>Magnoliopsida</taxon>
        <taxon>eudicotyledons</taxon>
        <taxon>Gunneridae</taxon>
        <taxon>Pentapetalae</taxon>
        <taxon>asterids</taxon>
        <taxon>lamiids</taxon>
        <taxon>Lamiales</taxon>
        <taxon>Oleaceae</taxon>
        <taxon>Oleeae</taxon>
        <taxon>Olea</taxon>
    </lineage>
</organism>
<dbReference type="AlphaFoldDB" id="A0A8S0UGH8"/>
<comment type="caution">
    <text evidence="2">The sequence shown here is derived from an EMBL/GenBank/DDBJ whole genome shotgun (WGS) entry which is preliminary data.</text>
</comment>
<dbReference type="EMBL" id="CACTIH010007627">
    <property type="protein sequence ID" value="CAA3016547.1"/>
    <property type="molecule type" value="Genomic_DNA"/>
</dbReference>
<dbReference type="Pfam" id="PF03732">
    <property type="entry name" value="Retrotrans_gag"/>
    <property type="match status" value="1"/>
</dbReference>
<sequence length="172" mass="19644">FKCPRIKEYDGTIDPINNLNVYTDIMNLQVAPDAVMCRAFPQTLTNVARDWFSTLEPNSIASFSDLVDKFSFFFASSKRIRKTVASLMQMRQGPNEILRSFMTMFNKERLQIPDLHITVAVSTLTYAIKCEAFKMSLSKTPPKSVTELLTRVEKYINIEETVAPKREVSSSE</sequence>
<dbReference type="PANTHER" id="PTHR33223:SF10">
    <property type="entry name" value="AMINOTRANSFERASE-LIKE PLANT MOBILE DOMAIN-CONTAINING PROTEIN"/>
    <property type="match status" value="1"/>
</dbReference>
<dbReference type="Gramene" id="OE9A098368T1">
    <property type="protein sequence ID" value="OE9A098368C1"/>
    <property type="gene ID" value="OE9A098368"/>
</dbReference>
<accession>A0A8S0UGH8</accession>
<proteinExistence type="predicted"/>
<gene>
    <name evidence="2" type="ORF">OLEA9_A098368</name>
</gene>
<feature type="non-terminal residue" evidence="2">
    <location>
        <position position="1"/>
    </location>
</feature>
<reference evidence="2 3" key="1">
    <citation type="submission" date="2019-12" db="EMBL/GenBank/DDBJ databases">
        <authorList>
            <person name="Alioto T."/>
            <person name="Alioto T."/>
            <person name="Gomez Garrido J."/>
        </authorList>
    </citation>
    <scope>NUCLEOTIDE SEQUENCE [LARGE SCALE GENOMIC DNA]</scope>
</reference>
<name>A0A8S0UGH8_OLEEU</name>
<dbReference type="InterPro" id="IPR005162">
    <property type="entry name" value="Retrotrans_gag_dom"/>
</dbReference>
<evidence type="ECO:0000259" key="1">
    <source>
        <dbReference type="Pfam" id="PF03732"/>
    </source>
</evidence>
<evidence type="ECO:0000313" key="2">
    <source>
        <dbReference type="EMBL" id="CAA3016547.1"/>
    </source>
</evidence>
<dbReference type="PANTHER" id="PTHR33223">
    <property type="entry name" value="CCHC-TYPE DOMAIN-CONTAINING PROTEIN"/>
    <property type="match status" value="1"/>
</dbReference>
<dbReference type="OrthoDB" id="913711at2759"/>
<protein>
    <recommendedName>
        <fullName evidence="1">Retrotransposon gag domain-containing protein</fullName>
    </recommendedName>
</protein>
<feature type="non-terminal residue" evidence="2">
    <location>
        <position position="172"/>
    </location>
</feature>
<keyword evidence="3" id="KW-1185">Reference proteome</keyword>
<dbReference type="Proteomes" id="UP000594638">
    <property type="component" value="Unassembled WGS sequence"/>
</dbReference>